<evidence type="ECO:0000259" key="16">
    <source>
        <dbReference type="PROSITE" id="PS51712"/>
    </source>
</evidence>
<dbReference type="EMBL" id="CP012390">
    <property type="protein sequence ID" value="ALE19512.1"/>
    <property type="molecule type" value="Genomic_DNA"/>
</dbReference>
<keyword evidence="8 14" id="KW-0067">ATP-binding</keyword>
<dbReference type="InterPro" id="IPR011994">
    <property type="entry name" value="Cytidylate_kinase_dom"/>
</dbReference>
<comment type="catalytic activity">
    <reaction evidence="11 14">
        <text>CMP + ATP = CDP + ADP</text>
        <dbReference type="Rhea" id="RHEA:11600"/>
        <dbReference type="ChEBI" id="CHEBI:30616"/>
        <dbReference type="ChEBI" id="CHEBI:58069"/>
        <dbReference type="ChEBI" id="CHEBI:60377"/>
        <dbReference type="ChEBI" id="CHEBI:456216"/>
        <dbReference type="EC" id="2.7.4.25"/>
    </reaction>
</comment>
<keyword evidence="6 13" id="KW-0547">Nucleotide-binding</keyword>
<evidence type="ECO:0000313" key="20">
    <source>
        <dbReference type="Proteomes" id="UP000324288"/>
    </source>
</evidence>
<dbReference type="Pfam" id="PF01926">
    <property type="entry name" value="MMR_HSR1"/>
    <property type="match status" value="2"/>
</dbReference>
<dbReference type="EMBL" id="LR584267">
    <property type="protein sequence ID" value="VHO01740.1"/>
    <property type="molecule type" value="Genomic_DNA"/>
</dbReference>
<dbReference type="SMART" id="SM00382">
    <property type="entry name" value="AAA"/>
    <property type="match status" value="3"/>
</dbReference>
<dbReference type="GO" id="GO:0043022">
    <property type="term" value="F:ribosome binding"/>
    <property type="evidence" value="ECO:0007669"/>
    <property type="project" value="TreeGrafter"/>
</dbReference>
<dbReference type="FunFam" id="3.30.300.20:FF:000004">
    <property type="entry name" value="GTPase Der"/>
    <property type="match status" value="1"/>
</dbReference>
<dbReference type="GO" id="GO:0005524">
    <property type="term" value="F:ATP binding"/>
    <property type="evidence" value="ECO:0007669"/>
    <property type="project" value="UniProtKB-UniRule"/>
</dbReference>
<keyword evidence="3 13" id="KW-0690">Ribosome biogenesis</keyword>
<proteinExistence type="inferred from homology"/>
<dbReference type="InterPro" id="IPR003136">
    <property type="entry name" value="Cytidylate_kin"/>
</dbReference>
<dbReference type="InterPro" id="IPR015946">
    <property type="entry name" value="KH_dom-like_a/b"/>
</dbReference>
<dbReference type="Gene3D" id="3.40.50.300">
    <property type="entry name" value="P-loop containing nucleotide triphosphate hydrolases"/>
    <property type="match status" value="3"/>
</dbReference>
<keyword evidence="7 14" id="KW-0418">Kinase</keyword>
<keyword evidence="20" id="KW-1185">Reference proteome</keyword>
<dbReference type="GO" id="GO:0042254">
    <property type="term" value="P:ribosome biogenesis"/>
    <property type="evidence" value="ECO:0007669"/>
    <property type="project" value="UniProtKB-KW"/>
</dbReference>
<feature type="binding site" evidence="13">
    <location>
        <begin position="482"/>
        <end position="489"/>
    </location>
    <ligand>
        <name>GTP</name>
        <dbReference type="ChEBI" id="CHEBI:37565"/>
        <label>2</label>
    </ligand>
</feature>
<keyword evidence="5" id="KW-0677">Repeat</keyword>
<dbReference type="Pfam" id="PF02224">
    <property type="entry name" value="Cytidylate_kin"/>
    <property type="match status" value="1"/>
</dbReference>
<feature type="binding site" evidence="13">
    <location>
        <begin position="308"/>
        <end position="315"/>
    </location>
    <ligand>
        <name>GTP</name>
        <dbReference type="ChEBI" id="CHEBI:37565"/>
        <label>1</label>
    </ligand>
</feature>
<dbReference type="Gene3D" id="3.30.300.20">
    <property type="match status" value="1"/>
</dbReference>
<feature type="domain" description="EngA-type G" evidence="16">
    <location>
        <begin position="302"/>
        <end position="465"/>
    </location>
</feature>
<name>A0A0M4MD60_9ACTN</name>
<dbReference type="PROSITE" id="PS51712">
    <property type="entry name" value="G_ENGA"/>
    <property type="match status" value="2"/>
</dbReference>
<evidence type="ECO:0000256" key="12">
    <source>
        <dbReference type="ARBA" id="ARBA00053470"/>
    </source>
</evidence>
<evidence type="ECO:0000256" key="3">
    <source>
        <dbReference type="ARBA" id="ARBA00022517"/>
    </source>
</evidence>
<comment type="similarity">
    <text evidence="2 14">Belongs to the cytidylate kinase family. Type 1 subfamily.</text>
</comment>
<reference evidence="17 19" key="1">
    <citation type="journal article" date="2015" name="Genome Announc.">
        <title>Complete Genome Sequences for Two Strains of a Novel Fastidious, Partially Acid-Fast, Gram-Positive Corynebacterineae Bacterium, Derived from Human Clinical Samples.</title>
        <authorList>
            <person name="Nicholson A.C."/>
            <person name="Bell M."/>
            <person name="Humrighouse B.W."/>
            <person name="McQuiston J.R."/>
        </authorList>
    </citation>
    <scope>NUCLEOTIDE SEQUENCE [LARGE SCALE GENOMIC DNA]</scope>
    <source>
        <strain evidence="17 19">X1698</strain>
    </source>
</reference>
<evidence type="ECO:0000256" key="7">
    <source>
        <dbReference type="ARBA" id="ARBA00022777"/>
    </source>
</evidence>
<evidence type="ECO:0000256" key="6">
    <source>
        <dbReference type="ARBA" id="ARBA00022741"/>
    </source>
</evidence>
<evidence type="ECO:0000313" key="19">
    <source>
        <dbReference type="Proteomes" id="UP000068137"/>
    </source>
</evidence>
<evidence type="ECO:0000256" key="4">
    <source>
        <dbReference type="ARBA" id="ARBA00022679"/>
    </source>
</evidence>
<dbReference type="InterPro" id="IPR006073">
    <property type="entry name" value="GTP-bd"/>
</dbReference>
<evidence type="ECO:0000256" key="11">
    <source>
        <dbReference type="ARBA" id="ARBA00048478"/>
    </source>
</evidence>
<gene>
    <name evidence="13 18" type="primary">der</name>
    <name evidence="14" type="synonym">cmk</name>
    <name evidence="17" type="ORF">AL705_08250</name>
    <name evidence="18" type="ORF">LC603019_01661</name>
</gene>
<comment type="similarity">
    <text evidence="1 13 15">Belongs to the TRAFAC class TrmE-Era-EngA-EngB-Septin-like GTPase superfamily. EngA (Der) GTPase family.</text>
</comment>
<organism evidence="17 19">
    <name type="scientific">Lawsonella clevelandensis</name>
    <dbReference type="NCBI Taxonomy" id="1528099"/>
    <lineage>
        <taxon>Bacteria</taxon>
        <taxon>Bacillati</taxon>
        <taxon>Actinomycetota</taxon>
        <taxon>Actinomycetes</taxon>
        <taxon>Mycobacteriales</taxon>
        <taxon>Lawsonellaceae</taxon>
        <taxon>Lawsonella</taxon>
    </lineage>
</organism>
<evidence type="ECO:0000313" key="17">
    <source>
        <dbReference type="EMBL" id="ALE19512.1"/>
    </source>
</evidence>
<reference evidence="18 20" key="3">
    <citation type="submission" date="2019-04" db="EMBL/GenBank/DDBJ databases">
        <authorList>
            <person name="Seth-Smith MB H."/>
            <person name="Seth-Smith H."/>
        </authorList>
    </citation>
    <scope>NUCLEOTIDE SEQUENCE [LARGE SCALE GENOMIC DNA]</scope>
    <source>
        <strain evidence="18">USB-603019</strain>
    </source>
</reference>
<feature type="domain" description="EngA-type G" evidence="16">
    <location>
        <begin position="476"/>
        <end position="649"/>
    </location>
</feature>
<dbReference type="PANTHER" id="PTHR43834:SF6">
    <property type="entry name" value="GTPASE DER"/>
    <property type="match status" value="1"/>
</dbReference>
<dbReference type="HAMAP" id="MF_00238">
    <property type="entry name" value="Cytidyl_kinase_type1"/>
    <property type="match status" value="1"/>
</dbReference>
<dbReference type="RefSeq" id="WP_053962601.1">
    <property type="nucleotide sequence ID" value="NZ_CAJPTR010000032.1"/>
</dbReference>
<feature type="binding site" evidence="13">
    <location>
        <begin position="355"/>
        <end position="359"/>
    </location>
    <ligand>
        <name>GTP</name>
        <dbReference type="ChEBI" id="CHEBI:37565"/>
        <label>1</label>
    </ligand>
</feature>
<feature type="binding site" evidence="13">
    <location>
        <begin position="417"/>
        <end position="420"/>
    </location>
    <ligand>
        <name>GTP</name>
        <dbReference type="ChEBI" id="CHEBI:37565"/>
        <label>1</label>
    </ligand>
</feature>
<dbReference type="PRINTS" id="PR00326">
    <property type="entry name" value="GTP1OBG"/>
</dbReference>
<dbReference type="CDD" id="cd01894">
    <property type="entry name" value="EngA1"/>
    <property type="match status" value="1"/>
</dbReference>
<dbReference type="HAMAP" id="MF_00195">
    <property type="entry name" value="GTPase_Der"/>
    <property type="match status" value="1"/>
</dbReference>
<dbReference type="InterPro" id="IPR031166">
    <property type="entry name" value="G_ENGA"/>
</dbReference>
<dbReference type="GO" id="GO:0005525">
    <property type="term" value="F:GTP binding"/>
    <property type="evidence" value="ECO:0007669"/>
    <property type="project" value="UniProtKB-UniRule"/>
</dbReference>
<dbReference type="InterPro" id="IPR016484">
    <property type="entry name" value="GTPase_Der"/>
</dbReference>
<comment type="subcellular location">
    <subcellularLocation>
        <location evidence="14">Cytoplasm</location>
    </subcellularLocation>
</comment>
<dbReference type="Proteomes" id="UP000068137">
    <property type="component" value="Chromosome"/>
</dbReference>
<keyword evidence="4 14" id="KW-0808">Transferase</keyword>
<sequence length="736" mass="81123">MTLYIAVDGPSGAGKSTVCRAVARELGMAYLDTGAMYRIITLAALRAGLTPDQSPAIIDLLDSIDISVSADPEATRFYLNEEDVTAEIREGEVTAQVSAVSAIPEVRERLVELQRELARTGNGAIVDGRDIGTVVLPDAPLKIFLTASPEERARRRVVQDRAEGREAHFDDVLASVIARDKADSTRAVSPLRKAEDAIVVDSTGNEFPQTVAIITQLAREIQFTQPHTARDTQEATTVEPTEDLNETGDAAWDNSNDALSAQHYDADLDEYDESNEEAWERLAAKYLAEEEEHRGYDEELLPVVAVVGRPNVGKSTLVNRFIGRREAIVEDFPGVTRDRNSYEALWNGRRFMVTDTGGWEPDAKGMHKEIANQAERAMKTADVIVLVVDATVGVTITDEIVARSLLRSDIPVLVAANKSDSPNADGDAAEFWALGLGEPHPISSLHGRGAADLLDEIVELLPEHPRRGETSLSGVRRVALVGKPNVGKSSLLNKLSGESRSVVDDASGTTVDPVDSIVELDGRLWHFVDTAGLRKRVGQAQGHEYYASLRTTAAIEAAEVVIMLIDASQPITEQDQRVVNMVLDAGRAVILAYNKWDLVDEDRRYELEREIERDLKQLSWAKRVNISATTGRALQKLVPAIDEALESWDKRISTSQLNQWLNEVVAATPPPMRGGRLPRVLFATQAATRPPTFALFTTRFLEAGYRRFLERKLRESFGFTGSPIRISVRVREKRRK</sequence>
<evidence type="ECO:0000313" key="18">
    <source>
        <dbReference type="EMBL" id="VHO01740.1"/>
    </source>
</evidence>
<dbReference type="NCBIfam" id="TIGR00231">
    <property type="entry name" value="small_GTP"/>
    <property type="match status" value="2"/>
</dbReference>
<dbReference type="KEGG" id="cbq:AL705_08250"/>
<dbReference type="EC" id="2.7.4.25" evidence="14"/>
<dbReference type="OrthoDB" id="9805918at2"/>
<feature type="binding site" evidence="14">
    <location>
        <begin position="9"/>
        <end position="17"/>
    </location>
    <ligand>
        <name>ATP</name>
        <dbReference type="ChEBI" id="CHEBI:30616"/>
    </ligand>
</feature>
<keyword evidence="14" id="KW-0963">Cytoplasm</keyword>
<dbReference type="STRING" id="1528099.AL705_08250"/>
<feature type="binding site" evidence="13">
    <location>
        <begin position="529"/>
        <end position="533"/>
    </location>
    <ligand>
        <name>GTP</name>
        <dbReference type="ChEBI" id="CHEBI:37565"/>
        <label>2</label>
    </ligand>
</feature>
<dbReference type="NCBIfam" id="TIGR03594">
    <property type="entry name" value="GTPase_EngA"/>
    <property type="match status" value="1"/>
</dbReference>
<reference evidence="17" key="2">
    <citation type="journal article" date="2016" name="Int. J. Syst. Evol. Microbiol.">
        <title>Lawsonella clevelandensis gen. nov., sp. nov., a new member of the suborder Corynebacterineae isolated from human abscesses.</title>
        <authorList>
            <person name="Bell M.E."/>
            <person name="Bernard K.A."/>
            <person name="Harrington S.M."/>
            <person name="Patel N.B."/>
            <person name="Tucker T.A."/>
            <person name="Metcalfe M.G."/>
            <person name="McQuiston J.R."/>
        </authorList>
    </citation>
    <scope>NUCLEOTIDE SEQUENCE</scope>
    <source>
        <strain evidence="17">X1698</strain>
    </source>
</reference>
<dbReference type="GO" id="GO:0006220">
    <property type="term" value="P:pyrimidine nucleotide metabolic process"/>
    <property type="evidence" value="ECO:0007669"/>
    <property type="project" value="UniProtKB-UniRule"/>
</dbReference>
<dbReference type="InterPro" id="IPR003593">
    <property type="entry name" value="AAA+_ATPase"/>
</dbReference>
<dbReference type="InterPro" id="IPR005225">
    <property type="entry name" value="Small_GTP-bd"/>
</dbReference>
<evidence type="ECO:0000256" key="15">
    <source>
        <dbReference type="PROSITE-ProRule" id="PRU01049"/>
    </source>
</evidence>
<protein>
    <recommendedName>
        <fullName evidence="13 14">Multifunctional fusion protein</fullName>
    </recommendedName>
    <domain>
        <recommendedName>
            <fullName evidence="14">Cytidylate kinase</fullName>
            <shortName evidence="14">CK</shortName>
            <ecNumber evidence="14">2.7.4.25</ecNumber>
        </recommendedName>
        <alternativeName>
            <fullName evidence="14">Cytidine monophosphate kinase</fullName>
            <shortName evidence="14">CMP kinase</shortName>
        </alternativeName>
    </domain>
    <domain>
        <recommendedName>
            <fullName evidence="13">GTPase Der</fullName>
        </recommendedName>
        <alternativeName>
            <fullName evidence="13">GTP-binding protein EngA</fullName>
        </alternativeName>
    </domain>
</protein>
<evidence type="ECO:0000256" key="5">
    <source>
        <dbReference type="ARBA" id="ARBA00022737"/>
    </source>
</evidence>
<accession>A0A0M4MD60</accession>
<dbReference type="PANTHER" id="PTHR43834">
    <property type="entry name" value="GTPASE DER"/>
    <property type="match status" value="1"/>
</dbReference>
<dbReference type="CDD" id="cd01895">
    <property type="entry name" value="EngA2"/>
    <property type="match status" value="1"/>
</dbReference>
<dbReference type="PATRIC" id="fig|1562462.4.peg.1680"/>
<dbReference type="NCBIfam" id="TIGR00017">
    <property type="entry name" value="cmk"/>
    <property type="match status" value="1"/>
</dbReference>
<dbReference type="GO" id="GO:0005737">
    <property type="term" value="C:cytoplasm"/>
    <property type="evidence" value="ECO:0007669"/>
    <property type="project" value="UniProtKB-SubCell"/>
</dbReference>
<dbReference type="NCBIfam" id="NF007071">
    <property type="entry name" value="PRK09518.1"/>
    <property type="match status" value="1"/>
</dbReference>
<evidence type="ECO:0000256" key="1">
    <source>
        <dbReference type="ARBA" id="ARBA00008279"/>
    </source>
</evidence>
<dbReference type="Proteomes" id="UP000324288">
    <property type="component" value="Chromosome"/>
</dbReference>
<evidence type="ECO:0000256" key="13">
    <source>
        <dbReference type="HAMAP-Rule" id="MF_00195"/>
    </source>
</evidence>
<evidence type="ECO:0000256" key="9">
    <source>
        <dbReference type="ARBA" id="ARBA00023134"/>
    </source>
</evidence>
<comment type="function">
    <text evidence="12 13">GTPase that plays an essential role in the late steps of ribosome biogenesis.</text>
</comment>
<dbReference type="AlphaFoldDB" id="A0A0M4MD60"/>
<dbReference type="GO" id="GO:0036431">
    <property type="term" value="F:dCMP kinase activity"/>
    <property type="evidence" value="ECO:0007669"/>
    <property type="project" value="InterPro"/>
</dbReference>
<dbReference type="SUPFAM" id="SSF52540">
    <property type="entry name" value="P-loop containing nucleoside triphosphate hydrolases"/>
    <property type="match status" value="3"/>
</dbReference>
<dbReference type="InterPro" id="IPR027417">
    <property type="entry name" value="P-loop_NTPase"/>
</dbReference>
<dbReference type="Pfam" id="PF14714">
    <property type="entry name" value="KH_dom-like"/>
    <property type="match status" value="1"/>
</dbReference>
<dbReference type="FunFam" id="3.40.50.300:FF:000057">
    <property type="entry name" value="GTPase Der"/>
    <property type="match status" value="1"/>
</dbReference>
<comment type="subunit">
    <text evidence="13">Associates with the 50S ribosomal subunit.</text>
</comment>
<feature type="binding site" evidence="13">
    <location>
        <begin position="594"/>
        <end position="597"/>
    </location>
    <ligand>
        <name>GTP</name>
        <dbReference type="ChEBI" id="CHEBI:37565"/>
        <label>2</label>
    </ligand>
</feature>
<evidence type="ECO:0000256" key="8">
    <source>
        <dbReference type="ARBA" id="ARBA00022840"/>
    </source>
</evidence>
<evidence type="ECO:0000256" key="14">
    <source>
        <dbReference type="HAMAP-Rule" id="MF_00238"/>
    </source>
</evidence>
<dbReference type="FunFam" id="3.40.50.300:FF:000040">
    <property type="entry name" value="GTPase Der"/>
    <property type="match status" value="1"/>
</dbReference>
<evidence type="ECO:0000256" key="10">
    <source>
        <dbReference type="ARBA" id="ARBA00047615"/>
    </source>
</evidence>
<dbReference type="CDD" id="cd02020">
    <property type="entry name" value="CMPK"/>
    <property type="match status" value="1"/>
</dbReference>
<keyword evidence="9 13" id="KW-0342">GTP-binding</keyword>
<comment type="catalytic activity">
    <reaction evidence="10 14">
        <text>dCMP + ATP = dCDP + ADP</text>
        <dbReference type="Rhea" id="RHEA:25094"/>
        <dbReference type="ChEBI" id="CHEBI:30616"/>
        <dbReference type="ChEBI" id="CHEBI:57566"/>
        <dbReference type="ChEBI" id="CHEBI:58593"/>
        <dbReference type="ChEBI" id="CHEBI:456216"/>
        <dbReference type="EC" id="2.7.4.25"/>
    </reaction>
</comment>
<dbReference type="InterPro" id="IPR032859">
    <property type="entry name" value="KH_dom-like"/>
</dbReference>
<dbReference type="NCBIfam" id="NF002828">
    <property type="entry name" value="PRK03003.1"/>
    <property type="match status" value="1"/>
</dbReference>
<evidence type="ECO:0000256" key="2">
    <source>
        <dbReference type="ARBA" id="ARBA00009427"/>
    </source>
</evidence>